<keyword evidence="2" id="KW-1185">Reference proteome</keyword>
<organism evidence="1 2">
    <name type="scientific">Anabaena sphaerica FACHB-251</name>
    <dbReference type="NCBI Taxonomy" id="2692883"/>
    <lineage>
        <taxon>Bacteria</taxon>
        <taxon>Bacillati</taxon>
        <taxon>Cyanobacteriota</taxon>
        <taxon>Cyanophyceae</taxon>
        <taxon>Nostocales</taxon>
        <taxon>Nostocaceae</taxon>
        <taxon>Anabaena</taxon>
    </lineage>
</organism>
<dbReference type="EMBL" id="JACJQU010000004">
    <property type="protein sequence ID" value="MBD2293883.1"/>
    <property type="molecule type" value="Genomic_DNA"/>
</dbReference>
<reference evidence="2" key="1">
    <citation type="journal article" date="2020" name="ISME J.">
        <title>Comparative genomics reveals insights into cyanobacterial evolution and habitat adaptation.</title>
        <authorList>
            <person name="Chen M.Y."/>
            <person name="Teng W.K."/>
            <person name="Zhao L."/>
            <person name="Hu C.X."/>
            <person name="Zhou Y.K."/>
            <person name="Han B.P."/>
            <person name="Song L.R."/>
            <person name="Shu W.S."/>
        </authorList>
    </citation>
    <scope>NUCLEOTIDE SEQUENCE [LARGE SCALE GENOMIC DNA]</scope>
    <source>
        <strain evidence="2">FACHB-251</strain>
    </source>
</reference>
<dbReference type="Proteomes" id="UP000662185">
    <property type="component" value="Unassembled WGS sequence"/>
</dbReference>
<protein>
    <submittedName>
        <fullName evidence="1">Uncharacterized protein</fullName>
    </submittedName>
</protein>
<comment type="caution">
    <text evidence="1">The sequence shown here is derived from an EMBL/GenBank/DDBJ whole genome shotgun (WGS) entry which is preliminary data.</text>
</comment>
<dbReference type="RefSeq" id="WP_190559691.1">
    <property type="nucleotide sequence ID" value="NZ_JACJQU010000004.1"/>
</dbReference>
<accession>A0A926WG66</accession>
<proteinExistence type="predicted"/>
<evidence type="ECO:0000313" key="1">
    <source>
        <dbReference type="EMBL" id="MBD2293883.1"/>
    </source>
</evidence>
<evidence type="ECO:0000313" key="2">
    <source>
        <dbReference type="Proteomes" id="UP000662185"/>
    </source>
</evidence>
<sequence length="1509" mass="166607">MTSRADEIHKLIADIDNLLANSGNRLSKLLSGQGQEERDVLQRVRDFLVTLNESETPAETPPEQSQTAPLSSLLARYVEQEQNQTASHSYQSQQEQTNFTAEQLKDEISALLQPLQAELSGLLQERASLVQEIRQLEQKRLQNYSLTQQLANQEQIITEFLQVLISRLVPNLIPYLTRNAPNPLSLTTGEHNPEIGNSAIQSVLESVEGVERLASLSRELDQRLLSLDGTVNFVFGALESNINTYYQSLSQALARMHSQGMQSEQLMANFLNNLNQNLQQQSPDAQPLIFGVNTATEVQPVSSITEELIQEIAADTQETPTMGNLDTVLSEITAQEPSVSVTDTFPTVDEFPLESAEESIQETLIVENLDAVLSQLRTGEPSVSVTDTFTTVDEFSLESADESIQETPIVENLDAVLSQLRVGEPSVSVTDTFTTVDEFSLESADESIQETPIVENLDTVLSEITAQEPPASVTDTFTNVDEFSLESADESIQETPIVENLDTVLSEITAQEPPASVTDTFRTADEFPLESADEVDQLYASLFGSADATNSTESTTLSVVTSEVYNTSEIDESLPASAIIPEQQDDNLLVSSESLEQLDLNHLDQSNNSLPEIAAVVVEPTEQASDLWEKSLLPEDTQSQAEFASVPTLLNSHPDSSDTITVLTDLLVDLSSEEQIAEVLSFEDNPETASVETPILTSPVEASTEEQDLLAATYISASPQENLLSLEDTDRSTQGIPNIVLDGTQLQQLDRDLANFDWRFNSGSEQTTDLESFQVSVSDSQDMLDTGMLFVESLSSPPSENIPLTAVSNLDIPQTEKKKEVTKSQPEAVLLADENFDDNLSDNSLVRVKDPNSVWYLGIDLGTTGISAALLNRSQLVVYPIYWSAESKSGETSFEQSFRLPAEVYLPTASIPHPEAESTANIEQTAPAAVAQDKTLSTPAPKQNLYSAHLKPFLHLAIPYKTTQQKWEPVLQLNEFSAGPLIWVVRSLSKLLLTLKSDQTSTTPALIAHGVGIDKQAFFDIINNIAGVVCTCPSSWSEQYRFNVREAILTSKLVSHAQQIFFVEEAIASLLPELDPANSPSVQLHENQGLRPLKTDENLNQGTTLALNIGATATEMALVDLPTDVSQLTYRDFMLHSFAYAGKAIEQDIICQLLLPPQSHQPRGRSQANTSSSNPWHWQPSLPGLDQIQWSSLSLEGLELPRVGEPDMLYRIRLQQRLESSLLGQGLLDAAMALKLILQHHESFTLELADQFWVLQRRDLESQVFVPYVRRLNRELNKLLVARGIPTEAINQAILSGGVAAIGTVNRWLRQKLPNAKIIQDLYLGENGAPKCSRVAYGLAMLPLHPQVLEISRQQYTDYFLFSELLKILPDSLGGETMRSLSFGEVLQLFESRGINTRICQQRLLAFLEGELPAGLIPAVAFETGSEQDGNQTSLHSIWLAKTSQENSDYRAIASTPLFQKQGNLTYRPNSQQLLFLRRYLDAIKAISLQSLEEPYAVNFFLAVNPQQH</sequence>
<name>A0A926WG66_9NOST</name>
<gene>
    <name evidence="1" type="ORF">H6G06_10340</name>
</gene>